<evidence type="ECO:0000313" key="4">
    <source>
        <dbReference type="Proteomes" id="UP001055125"/>
    </source>
</evidence>
<reference evidence="3" key="1">
    <citation type="journal article" date="2021" name="Front. Microbiol.">
        <title>Comprehensive Comparative Genomics and Phenotyping of Methylobacterium Species.</title>
        <authorList>
            <person name="Alessa O."/>
            <person name="Ogura Y."/>
            <person name="Fujitani Y."/>
            <person name="Takami H."/>
            <person name="Hayashi T."/>
            <person name="Sahin N."/>
            <person name="Tani A."/>
        </authorList>
    </citation>
    <scope>NUCLEOTIDE SEQUENCE</scope>
    <source>
        <strain evidence="3">DSM 19015</strain>
    </source>
</reference>
<dbReference type="PANTHER" id="PTHR40254:SF1">
    <property type="entry name" value="BLR0577 PROTEIN"/>
    <property type="match status" value="1"/>
</dbReference>
<dbReference type="InterPro" id="IPR052189">
    <property type="entry name" value="L-asp_N-monooxygenase_NS-form"/>
</dbReference>
<keyword evidence="1" id="KW-0472">Membrane</keyword>
<dbReference type="EMBL" id="BPQP01000058">
    <property type="protein sequence ID" value="GJD96292.1"/>
    <property type="molecule type" value="Genomic_DNA"/>
</dbReference>
<accession>A0ABQ4S1K8</accession>
<dbReference type="RefSeq" id="WP_238245404.1">
    <property type="nucleotide sequence ID" value="NZ_BPQP01000058.1"/>
</dbReference>
<evidence type="ECO:0000256" key="1">
    <source>
        <dbReference type="SAM" id="Phobius"/>
    </source>
</evidence>
<keyword evidence="1" id="KW-0812">Transmembrane</keyword>
<gene>
    <name evidence="3" type="ORF">OCOJLMKI_3513</name>
</gene>
<dbReference type="Pfam" id="PF13454">
    <property type="entry name" value="NAD_binding_9"/>
    <property type="match status" value="1"/>
</dbReference>
<proteinExistence type="predicted"/>
<feature type="domain" description="FAD-dependent urate hydroxylase HpyO/Asp monooxygenase CreE-like FAD/NAD(P)-binding" evidence="2">
    <location>
        <begin position="9"/>
        <end position="162"/>
    </location>
</feature>
<dbReference type="InterPro" id="IPR036188">
    <property type="entry name" value="FAD/NAD-bd_sf"/>
</dbReference>
<protein>
    <recommendedName>
        <fullName evidence="2">FAD-dependent urate hydroxylase HpyO/Asp monooxygenase CreE-like FAD/NAD(P)-binding domain-containing protein</fullName>
    </recommendedName>
</protein>
<dbReference type="Gene3D" id="3.50.50.60">
    <property type="entry name" value="FAD/NAD(P)-binding domain"/>
    <property type="match status" value="1"/>
</dbReference>
<name>A0ABQ4S1K8_9HYPH</name>
<keyword evidence="4" id="KW-1185">Reference proteome</keyword>
<dbReference type="SUPFAM" id="SSF51905">
    <property type="entry name" value="FAD/NAD(P)-binding domain"/>
    <property type="match status" value="2"/>
</dbReference>
<dbReference type="InterPro" id="IPR038732">
    <property type="entry name" value="HpyO/CreE_NAD-binding"/>
</dbReference>
<dbReference type="PANTHER" id="PTHR40254">
    <property type="entry name" value="BLR0577 PROTEIN"/>
    <property type="match status" value="1"/>
</dbReference>
<feature type="transmembrane region" description="Helical" evidence="1">
    <location>
        <begin position="6"/>
        <end position="25"/>
    </location>
</feature>
<sequence>MRATPLPIAVIGAGFSGTMVALHLLARIGPRAILLCERGGRFAHGAAYGTGEPGHLLNVRAANMSAYPDRPDHFVDWLAMREPGDEAQVHETPAGTFVSRGLYGRYVASLLQTALAEEAGSHRLILVGDEVVDLLPDDGGYRLVLAGGRQHRVAGAVLAMGNRLPVQVELGPYIANPWSCAFATGLRQGEPVVVVGSGLTMVDVALQLHAARFSGPVVAISRRGLLPLIHGATTPWPRPALSGEARGSLPWLLRRLRSEVEAAGAAGVSWRSVVDSLRPITLALWQGLPAAEQRRFLRHARPWWDIHRHRMAPPVGQQIAAMIAGGYLQVRAGRIQSVETAPDGASVSYRPRNGREVEAIRAQRVINATGTVAPEQASSPLLERLIIAGLARPDRHGLGLQLTDGFAVVGEGGVTPGLWALGPLGRGVFWECTAVPDIRNQAAQVAEGIATFLS</sequence>
<dbReference type="Proteomes" id="UP001055125">
    <property type="component" value="Unassembled WGS sequence"/>
</dbReference>
<organism evidence="3 4">
    <name type="scientific">Methylobacterium iners</name>
    <dbReference type="NCBI Taxonomy" id="418707"/>
    <lineage>
        <taxon>Bacteria</taxon>
        <taxon>Pseudomonadati</taxon>
        <taxon>Pseudomonadota</taxon>
        <taxon>Alphaproteobacteria</taxon>
        <taxon>Hyphomicrobiales</taxon>
        <taxon>Methylobacteriaceae</taxon>
        <taxon>Methylobacterium</taxon>
    </lineage>
</organism>
<evidence type="ECO:0000313" key="3">
    <source>
        <dbReference type="EMBL" id="GJD96292.1"/>
    </source>
</evidence>
<evidence type="ECO:0000259" key="2">
    <source>
        <dbReference type="Pfam" id="PF13454"/>
    </source>
</evidence>
<reference evidence="3" key="2">
    <citation type="submission" date="2021-08" db="EMBL/GenBank/DDBJ databases">
        <authorList>
            <person name="Tani A."/>
            <person name="Ola A."/>
            <person name="Ogura Y."/>
            <person name="Katsura K."/>
            <person name="Hayashi T."/>
        </authorList>
    </citation>
    <scope>NUCLEOTIDE SEQUENCE</scope>
    <source>
        <strain evidence="3">DSM 19015</strain>
    </source>
</reference>
<comment type="caution">
    <text evidence="3">The sequence shown here is derived from an EMBL/GenBank/DDBJ whole genome shotgun (WGS) entry which is preliminary data.</text>
</comment>
<keyword evidence="1" id="KW-1133">Transmembrane helix</keyword>